<dbReference type="SMART" id="SM00448">
    <property type="entry name" value="REC"/>
    <property type="match status" value="1"/>
</dbReference>
<dbReference type="GO" id="GO:0000160">
    <property type="term" value="P:phosphorelay signal transduction system"/>
    <property type="evidence" value="ECO:0007669"/>
    <property type="project" value="InterPro"/>
</dbReference>
<dbReference type="SUPFAM" id="SSF52172">
    <property type="entry name" value="CheY-like"/>
    <property type="match status" value="1"/>
</dbReference>
<gene>
    <name evidence="4" type="ORF">EFA69_19550</name>
</gene>
<dbReference type="OrthoDB" id="9796457at2"/>
<dbReference type="Gene3D" id="3.40.50.2300">
    <property type="match status" value="1"/>
</dbReference>
<comment type="caution">
    <text evidence="4">The sequence shown here is derived from an EMBL/GenBank/DDBJ whole genome shotgun (WGS) entry which is preliminary data.</text>
</comment>
<dbReference type="EMBL" id="RJJE01000017">
    <property type="protein sequence ID" value="RNI28259.1"/>
    <property type="molecule type" value="Genomic_DNA"/>
</dbReference>
<protein>
    <submittedName>
        <fullName evidence="4">Response regulator</fullName>
    </submittedName>
</protein>
<dbReference type="InterPro" id="IPR011006">
    <property type="entry name" value="CheY-like_superfamily"/>
</dbReference>
<keyword evidence="5" id="KW-1185">Reference proteome</keyword>
<evidence type="ECO:0000256" key="1">
    <source>
        <dbReference type="ARBA" id="ARBA00022553"/>
    </source>
</evidence>
<dbReference type="PANTHER" id="PTHR43719:SF28">
    <property type="entry name" value="PEROXIDE STRESS-ACTIVATED HISTIDINE KINASE MAK1-RELATED"/>
    <property type="match status" value="1"/>
</dbReference>
<evidence type="ECO:0000259" key="3">
    <source>
        <dbReference type="PROSITE" id="PS50110"/>
    </source>
</evidence>
<keyword evidence="1 2" id="KW-0597">Phosphoprotein</keyword>
<dbReference type="AlphaFoldDB" id="A0A3M9MRZ1"/>
<dbReference type="PANTHER" id="PTHR43719">
    <property type="entry name" value="TWO-COMPONENT HISTIDINE KINASE"/>
    <property type="match status" value="1"/>
</dbReference>
<evidence type="ECO:0000313" key="5">
    <source>
        <dbReference type="Proteomes" id="UP000271010"/>
    </source>
</evidence>
<reference evidence="4 5" key="1">
    <citation type="submission" date="2018-11" db="EMBL/GenBank/DDBJ databases">
        <title>Rufibacter latericius sp. nov., isolated from water in Baiyang Lake.</title>
        <authorList>
            <person name="Yang Y."/>
        </authorList>
    </citation>
    <scope>NUCLEOTIDE SEQUENCE [LARGE SCALE GENOMIC DNA]</scope>
    <source>
        <strain evidence="4 5">MCC P1</strain>
    </source>
</reference>
<dbReference type="RefSeq" id="WP_123134727.1">
    <property type="nucleotide sequence ID" value="NZ_JBHMAD010000005.1"/>
</dbReference>
<dbReference type="PROSITE" id="PS50110">
    <property type="entry name" value="RESPONSE_REGULATORY"/>
    <property type="match status" value="1"/>
</dbReference>
<name>A0A3M9MRZ1_9BACT</name>
<evidence type="ECO:0000256" key="2">
    <source>
        <dbReference type="PROSITE-ProRule" id="PRU00169"/>
    </source>
</evidence>
<dbReference type="Proteomes" id="UP000271010">
    <property type="component" value="Unassembled WGS sequence"/>
</dbReference>
<organism evidence="4 5">
    <name type="scientific">Rufibacter immobilis</name>
    <dbReference type="NCBI Taxonomy" id="1348778"/>
    <lineage>
        <taxon>Bacteria</taxon>
        <taxon>Pseudomonadati</taxon>
        <taxon>Bacteroidota</taxon>
        <taxon>Cytophagia</taxon>
        <taxon>Cytophagales</taxon>
        <taxon>Hymenobacteraceae</taxon>
        <taxon>Rufibacter</taxon>
    </lineage>
</organism>
<dbReference type="CDD" id="cd17546">
    <property type="entry name" value="REC_hyHK_CKI1_RcsC-like"/>
    <property type="match status" value="1"/>
</dbReference>
<accession>A0A3M9MRZ1</accession>
<feature type="modified residue" description="4-aspartylphosphate" evidence="2">
    <location>
        <position position="57"/>
    </location>
</feature>
<proteinExistence type="predicted"/>
<dbReference type="InterPro" id="IPR001789">
    <property type="entry name" value="Sig_transdc_resp-reg_receiver"/>
</dbReference>
<sequence>MTTQKKSILIVDDQSTNIFALSAVLIPRGYSCTAALTGEQCLQILDERPHLDAILMDYNMPQMNGVETIKYIRQIPQYKKTKVIVITADDSPGLKLKSISAGADGFLTKPIDVDLLETLF</sequence>
<evidence type="ECO:0000313" key="4">
    <source>
        <dbReference type="EMBL" id="RNI28259.1"/>
    </source>
</evidence>
<dbReference type="InterPro" id="IPR050956">
    <property type="entry name" value="2C_system_His_kinase"/>
</dbReference>
<dbReference type="Pfam" id="PF00072">
    <property type="entry name" value="Response_reg"/>
    <property type="match status" value="1"/>
</dbReference>
<feature type="domain" description="Response regulatory" evidence="3">
    <location>
        <begin position="7"/>
        <end position="120"/>
    </location>
</feature>